<dbReference type="SUPFAM" id="SSF54211">
    <property type="entry name" value="Ribosomal protein S5 domain 2-like"/>
    <property type="match status" value="1"/>
</dbReference>
<gene>
    <name evidence="7" type="ORF">BDY21DRAFT_138960</name>
</gene>
<dbReference type="GO" id="GO:0016075">
    <property type="term" value="P:rRNA catabolic process"/>
    <property type="evidence" value="ECO:0007669"/>
    <property type="project" value="TreeGrafter"/>
</dbReference>
<dbReference type="InterPro" id="IPR020568">
    <property type="entry name" value="Ribosomal_Su5_D2-typ_SF"/>
</dbReference>
<reference evidence="7" key="1">
    <citation type="journal article" date="2020" name="Stud. Mycol.">
        <title>101 Dothideomycetes genomes: a test case for predicting lifestyles and emergence of pathogens.</title>
        <authorList>
            <person name="Haridas S."/>
            <person name="Albert R."/>
            <person name="Binder M."/>
            <person name="Bloem J."/>
            <person name="Labutti K."/>
            <person name="Salamov A."/>
            <person name="Andreopoulos B."/>
            <person name="Baker S."/>
            <person name="Barry K."/>
            <person name="Bills G."/>
            <person name="Bluhm B."/>
            <person name="Cannon C."/>
            <person name="Castanera R."/>
            <person name="Culley D."/>
            <person name="Daum C."/>
            <person name="Ezra D."/>
            <person name="Gonzalez J."/>
            <person name="Henrissat B."/>
            <person name="Kuo A."/>
            <person name="Liang C."/>
            <person name="Lipzen A."/>
            <person name="Lutzoni F."/>
            <person name="Magnuson J."/>
            <person name="Mondo S."/>
            <person name="Nolan M."/>
            <person name="Ohm R."/>
            <person name="Pangilinan J."/>
            <person name="Park H.-J."/>
            <person name="Ramirez L."/>
            <person name="Alfaro M."/>
            <person name="Sun H."/>
            <person name="Tritt A."/>
            <person name="Yoshinaga Y."/>
            <person name="Zwiers L.-H."/>
            <person name="Turgeon B."/>
            <person name="Goodwin S."/>
            <person name="Spatafora J."/>
            <person name="Crous P."/>
            <person name="Grigoriev I."/>
        </authorList>
    </citation>
    <scope>NUCLEOTIDE SEQUENCE</scope>
    <source>
        <strain evidence="7">ATCC 16933</strain>
    </source>
</reference>
<dbReference type="GO" id="GO:0005730">
    <property type="term" value="C:nucleolus"/>
    <property type="evidence" value="ECO:0007669"/>
    <property type="project" value="UniProtKB-SubCell"/>
</dbReference>
<dbReference type="GO" id="GO:0034476">
    <property type="term" value="P:U5 snRNA 3'-end processing"/>
    <property type="evidence" value="ECO:0007669"/>
    <property type="project" value="TreeGrafter"/>
</dbReference>
<sequence length="213" mass="22456">MPPPSAQQLLLSPAELAYLRSSLALSPPLRPDGRSPTQFRPLVAETDVLPSANGSARVCFADGTEAVVGVKAEVEGAVMGAAAGGGEATTAGSVMAGWEMHGQGAEDEEEAKARGEDAWVEMSVDMPGFRDDDALPTFVAQMLTEALLAGGALQSRLRINSRWHWKLYIDVSLVGNFLLPFICPLLPSTLFESGRSGLCSSGVVVQNRRSGIT</sequence>
<dbReference type="GO" id="GO:0000177">
    <property type="term" value="C:cytoplasmic exosome (RNase complex)"/>
    <property type="evidence" value="ECO:0007669"/>
    <property type="project" value="TreeGrafter"/>
</dbReference>
<evidence type="ECO:0000256" key="2">
    <source>
        <dbReference type="ARBA" id="ARBA00004604"/>
    </source>
</evidence>
<accession>A0A6A6PB27</accession>
<evidence type="ECO:0000256" key="5">
    <source>
        <dbReference type="ARBA" id="ARBA00022835"/>
    </source>
</evidence>
<dbReference type="OrthoDB" id="272245at2759"/>
<evidence type="ECO:0000313" key="7">
    <source>
        <dbReference type="EMBL" id="KAF2461108.1"/>
    </source>
</evidence>
<name>A0A6A6PB27_9PEZI</name>
<dbReference type="AlphaFoldDB" id="A0A6A6PB27"/>
<dbReference type="GO" id="GO:0000176">
    <property type="term" value="C:nuclear exosome (RNase complex)"/>
    <property type="evidence" value="ECO:0007669"/>
    <property type="project" value="UniProtKB-ARBA"/>
</dbReference>
<dbReference type="Gene3D" id="3.30.230.70">
    <property type="entry name" value="GHMP Kinase, N-terminal domain"/>
    <property type="match status" value="1"/>
</dbReference>
<dbReference type="PANTHER" id="PTHR11097">
    <property type="entry name" value="EXOSOME COMPLEX EXONUCLEASE RIBOSOMAL RNA PROCESSING PROTEIN"/>
    <property type="match status" value="1"/>
</dbReference>
<evidence type="ECO:0000256" key="6">
    <source>
        <dbReference type="ARBA" id="ARBA00042523"/>
    </source>
</evidence>
<dbReference type="EMBL" id="MU001672">
    <property type="protein sequence ID" value="KAF2461108.1"/>
    <property type="molecule type" value="Genomic_DNA"/>
</dbReference>
<dbReference type="GO" id="GO:0071038">
    <property type="term" value="P:TRAMP-dependent tRNA surveillance pathway"/>
    <property type="evidence" value="ECO:0007669"/>
    <property type="project" value="TreeGrafter"/>
</dbReference>
<evidence type="ECO:0000256" key="1">
    <source>
        <dbReference type="ARBA" id="ARBA00004496"/>
    </source>
</evidence>
<protein>
    <recommendedName>
        <fullName evidence="6">Ribosomal RNA-processing protein 42</fullName>
    </recommendedName>
</protein>
<keyword evidence="5" id="KW-0271">Exosome</keyword>
<dbReference type="GO" id="GO:0000467">
    <property type="term" value="P:exonucleolytic trimming to generate mature 3'-end of 5.8S rRNA from tricistronic rRNA transcript (SSU-rRNA, 5.8S rRNA, LSU-rRNA)"/>
    <property type="evidence" value="ECO:0007669"/>
    <property type="project" value="TreeGrafter"/>
</dbReference>
<dbReference type="Proteomes" id="UP000799766">
    <property type="component" value="Unassembled WGS sequence"/>
</dbReference>
<proteinExistence type="inferred from homology"/>
<comment type="similarity">
    <text evidence="3">Belongs to the RNase PH family.</text>
</comment>
<dbReference type="GO" id="GO:0071035">
    <property type="term" value="P:nuclear polyadenylation-dependent rRNA catabolic process"/>
    <property type="evidence" value="ECO:0007669"/>
    <property type="project" value="TreeGrafter"/>
</dbReference>
<dbReference type="InterPro" id="IPR050590">
    <property type="entry name" value="Exosome_comp_Rrp42_subfam"/>
</dbReference>
<dbReference type="InterPro" id="IPR027408">
    <property type="entry name" value="PNPase/RNase_PH_dom_sf"/>
</dbReference>
<dbReference type="GO" id="GO:0034473">
    <property type="term" value="P:U1 snRNA 3'-end processing"/>
    <property type="evidence" value="ECO:0007669"/>
    <property type="project" value="TreeGrafter"/>
</dbReference>
<dbReference type="GO" id="GO:0071028">
    <property type="term" value="P:nuclear mRNA surveillance"/>
    <property type="evidence" value="ECO:0007669"/>
    <property type="project" value="TreeGrafter"/>
</dbReference>
<comment type="subcellular location">
    <subcellularLocation>
        <location evidence="1">Cytoplasm</location>
    </subcellularLocation>
    <subcellularLocation>
        <location evidence="2">Nucleus</location>
        <location evidence="2">Nucleolus</location>
    </subcellularLocation>
</comment>
<dbReference type="PANTHER" id="PTHR11097:SF8">
    <property type="entry name" value="EXOSOME COMPLEX COMPONENT RRP42"/>
    <property type="match status" value="1"/>
</dbReference>
<keyword evidence="8" id="KW-1185">Reference proteome</keyword>
<dbReference type="GO" id="GO:0034475">
    <property type="term" value="P:U4 snRNA 3'-end processing"/>
    <property type="evidence" value="ECO:0007669"/>
    <property type="project" value="TreeGrafter"/>
</dbReference>
<evidence type="ECO:0000256" key="4">
    <source>
        <dbReference type="ARBA" id="ARBA00022490"/>
    </source>
</evidence>
<evidence type="ECO:0000256" key="3">
    <source>
        <dbReference type="ARBA" id="ARBA00006678"/>
    </source>
</evidence>
<organism evidence="7 8">
    <name type="scientific">Lineolata rhizophorae</name>
    <dbReference type="NCBI Taxonomy" id="578093"/>
    <lineage>
        <taxon>Eukaryota</taxon>
        <taxon>Fungi</taxon>
        <taxon>Dikarya</taxon>
        <taxon>Ascomycota</taxon>
        <taxon>Pezizomycotina</taxon>
        <taxon>Dothideomycetes</taxon>
        <taxon>Dothideomycetes incertae sedis</taxon>
        <taxon>Lineolatales</taxon>
        <taxon>Lineolataceae</taxon>
        <taxon>Lineolata</taxon>
    </lineage>
</organism>
<dbReference type="GO" id="GO:0035925">
    <property type="term" value="F:mRNA 3'-UTR AU-rich region binding"/>
    <property type="evidence" value="ECO:0007669"/>
    <property type="project" value="TreeGrafter"/>
</dbReference>
<keyword evidence="4" id="KW-0963">Cytoplasm</keyword>
<evidence type="ECO:0000313" key="8">
    <source>
        <dbReference type="Proteomes" id="UP000799766"/>
    </source>
</evidence>